<dbReference type="InterPro" id="IPR035996">
    <property type="entry name" value="4pyrrol_Methylase_sf"/>
</dbReference>
<dbReference type="Gene3D" id="3.30.950.10">
    <property type="entry name" value="Methyltransferase, Cobalt-precorrin-4 Transmethylase, Domain 2"/>
    <property type="match status" value="1"/>
</dbReference>
<keyword evidence="1 6" id="KW-0963">Cytoplasm</keyword>
<evidence type="ECO:0000256" key="6">
    <source>
        <dbReference type="HAMAP-Rule" id="MF_01877"/>
    </source>
</evidence>
<dbReference type="InterPro" id="IPR000878">
    <property type="entry name" value="4pyrrol_Mease"/>
</dbReference>
<dbReference type="EC" id="2.1.1.198" evidence="6"/>
<evidence type="ECO:0000313" key="8">
    <source>
        <dbReference type="EMBL" id="QJG66552.1"/>
    </source>
</evidence>
<comment type="catalytic activity">
    <reaction evidence="6">
        <text>cytidine(1402) in 16S rRNA + S-adenosyl-L-methionine = 2'-O-methylcytidine(1402) in 16S rRNA + S-adenosyl-L-homocysteine + H(+)</text>
        <dbReference type="Rhea" id="RHEA:42924"/>
        <dbReference type="Rhea" id="RHEA-COMP:10285"/>
        <dbReference type="Rhea" id="RHEA-COMP:10286"/>
        <dbReference type="ChEBI" id="CHEBI:15378"/>
        <dbReference type="ChEBI" id="CHEBI:57856"/>
        <dbReference type="ChEBI" id="CHEBI:59789"/>
        <dbReference type="ChEBI" id="CHEBI:74495"/>
        <dbReference type="ChEBI" id="CHEBI:82748"/>
        <dbReference type="EC" id="2.1.1.198"/>
    </reaction>
</comment>
<comment type="similarity">
    <text evidence="6">Belongs to the methyltransferase superfamily. RsmI family.</text>
</comment>
<dbReference type="Gene3D" id="3.40.1010.10">
    <property type="entry name" value="Cobalt-precorrin-4 Transmethylase, Domain 1"/>
    <property type="match status" value="1"/>
</dbReference>
<reference evidence="8 9" key="1">
    <citation type="submission" date="2020-04" db="EMBL/GenBank/DDBJ databases">
        <title>Novel Mycoplasma species detected in Phocoena phocoena (harbor porpoise) from the USA.</title>
        <authorList>
            <person name="Volokhov D.V."/>
        </authorList>
    </citation>
    <scope>NUCLEOTIDE SEQUENCE [LARGE SCALE GENOMIC DNA]</scope>
    <source>
        <strain evidence="8 9">C264-NAS</strain>
    </source>
</reference>
<accession>A0A858U2B3</accession>
<comment type="subcellular location">
    <subcellularLocation>
        <location evidence="6">Cytoplasm</location>
    </subcellularLocation>
</comment>
<dbReference type="HAMAP" id="MF_01877">
    <property type="entry name" value="16SrRNA_methyltr_I"/>
    <property type="match status" value="1"/>
</dbReference>
<evidence type="ECO:0000256" key="5">
    <source>
        <dbReference type="ARBA" id="ARBA00022691"/>
    </source>
</evidence>
<dbReference type="PANTHER" id="PTHR46111">
    <property type="entry name" value="RIBOSOMAL RNA SMALL SUBUNIT METHYLTRANSFERASE I"/>
    <property type="match status" value="1"/>
</dbReference>
<dbReference type="InterPro" id="IPR014777">
    <property type="entry name" value="4pyrrole_Mease_sub1"/>
</dbReference>
<dbReference type="NCBIfam" id="TIGR00096">
    <property type="entry name" value="16S rRNA (cytidine(1402)-2'-O)-methyltransferase"/>
    <property type="match status" value="1"/>
</dbReference>
<dbReference type="GO" id="GO:0005737">
    <property type="term" value="C:cytoplasm"/>
    <property type="evidence" value="ECO:0007669"/>
    <property type="project" value="UniProtKB-SubCell"/>
</dbReference>
<dbReference type="PROSITE" id="PS01296">
    <property type="entry name" value="RSMI"/>
    <property type="match status" value="1"/>
</dbReference>
<evidence type="ECO:0000259" key="7">
    <source>
        <dbReference type="Pfam" id="PF00590"/>
    </source>
</evidence>
<dbReference type="CDD" id="cd11648">
    <property type="entry name" value="RsmI"/>
    <property type="match status" value="1"/>
</dbReference>
<dbReference type="InterPro" id="IPR018063">
    <property type="entry name" value="SAM_MeTrfase_RsmI_CS"/>
</dbReference>
<dbReference type="InterPro" id="IPR014776">
    <property type="entry name" value="4pyrrole_Mease_sub2"/>
</dbReference>
<comment type="function">
    <text evidence="6">Catalyzes the 2'-O-methylation of the ribose of cytidine 1402 (C1402) in 16S rRNA.</text>
</comment>
<keyword evidence="5 6" id="KW-0949">S-adenosyl-L-methionine</keyword>
<dbReference type="Pfam" id="PF00590">
    <property type="entry name" value="TP_methylase"/>
    <property type="match status" value="1"/>
</dbReference>
<keyword evidence="3 6" id="KW-0489">Methyltransferase</keyword>
<dbReference type="InterPro" id="IPR008189">
    <property type="entry name" value="rRNA_ssu_MeTfrase_I"/>
</dbReference>
<sequence length="236" mass="26644">MENKIYIIGTPIGNLEDISLRALKQLKLSDIILCEDTRVSQKLLRFYDISGKQLISYHKFNEKSLAPKIIDMILSNKVVSLISDAGMPCISDPGFEIISLAKKNNISVDVIGGPTALIHAVIKANFSSEFNFIGFLKDKSQARQNQLKSLQYGTYVCYISPHKLQTTINDFKVVFGNNVKLFLIKEMTKLHEKSYEGNPDEILSKISEDSQKGEFSLVFKLEKPAHVKVNKYPKKN</sequence>
<dbReference type="RefSeq" id="WP_169580376.1">
    <property type="nucleotide sequence ID" value="NZ_CP051480.1"/>
</dbReference>
<dbReference type="PIRSF" id="PIRSF005917">
    <property type="entry name" value="MTase_YraL"/>
    <property type="match status" value="1"/>
</dbReference>
<dbReference type="AlphaFoldDB" id="A0A858U2B3"/>
<name>A0A858U2B3_9MOLU</name>
<evidence type="ECO:0000313" key="9">
    <source>
        <dbReference type="Proteomes" id="UP000501728"/>
    </source>
</evidence>
<protein>
    <recommendedName>
        <fullName evidence="6">Ribosomal RNA small subunit methyltransferase I</fullName>
        <ecNumber evidence="6">2.1.1.198</ecNumber>
    </recommendedName>
    <alternativeName>
        <fullName evidence="6">16S rRNA 2'-O-ribose C1402 methyltransferase</fullName>
    </alternativeName>
    <alternativeName>
        <fullName evidence="6">rRNA (cytidine-2'-O-)-methyltransferase RsmI</fullName>
    </alternativeName>
</protein>
<dbReference type="GO" id="GO:0070677">
    <property type="term" value="F:rRNA (cytosine-2'-O-)-methyltransferase activity"/>
    <property type="evidence" value="ECO:0007669"/>
    <property type="project" value="UniProtKB-UniRule"/>
</dbReference>
<evidence type="ECO:0000256" key="3">
    <source>
        <dbReference type="ARBA" id="ARBA00022603"/>
    </source>
</evidence>
<organism evidence="8 9">
    <name type="scientific">Mycoplasma phocoeninasale</name>
    <dbReference type="NCBI Taxonomy" id="2726117"/>
    <lineage>
        <taxon>Bacteria</taxon>
        <taxon>Bacillati</taxon>
        <taxon>Mycoplasmatota</taxon>
        <taxon>Mollicutes</taxon>
        <taxon>Mycoplasmataceae</taxon>
        <taxon>Mycoplasma</taxon>
    </lineage>
</organism>
<evidence type="ECO:0000256" key="4">
    <source>
        <dbReference type="ARBA" id="ARBA00022679"/>
    </source>
</evidence>
<dbReference type="PANTHER" id="PTHR46111:SF1">
    <property type="entry name" value="RIBOSOMAL RNA SMALL SUBUNIT METHYLTRANSFERASE I"/>
    <property type="match status" value="1"/>
</dbReference>
<gene>
    <name evidence="6 8" type="primary">rsmI</name>
    <name evidence="8" type="ORF">HGG64_02460</name>
</gene>
<keyword evidence="4 6" id="KW-0808">Transferase</keyword>
<evidence type="ECO:0000256" key="1">
    <source>
        <dbReference type="ARBA" id="ARBA00022490"/>
    </source>
</evidence>
<dbReference type="KEGG" id="mphn:HGG64_02460"/>
<feature type="domain" description="Tetrapyrrole methylase" evidence="7">
    <location>
        <begin position="4"/>
        <end position="201"/>
    </location>
</feature>
<dbReference type="FunFam" id="3.40.1010.10:FF:000007">
    <property type="entry name" value="Ribosomal RNA small subunit methyltransferase I"/>
    <property type="match status" value="1"/>
</dbReference>
<proteinExistence type="inferred from homology"/>
<dbReference type="SUPFAM" id="SSF53790">
    <property type="entry name" value="Tetrapyrrole methylase"/>
    <property type="match status" value="1"/>
</dbReference>
<evidence type="ECO:0000256" key="2">
    <source>
        <dbReference type="ARBA" id="ARBA00022552"/>
    </source>
</evidence>
<keyword evidence="2 6" id="KW-0698">rRNA processing</keyword>
<keyword evidence="9" id="KW-1185">Reference proteome</keyword>
<dbReference type="EMBL" id="CP051480">
    <property type="protein sequence ID" value="QJG66552.1"/>
    <property type="molecule type" value="Genomic_DNA"/>
</dbReference>
<dbReference type="Proteomes" id="UP000501728">
    <property type="component" value="Chromosome"/>
</dbReference>